<evidence type="ECO:0000313" key="5">
    <source>
        <dbReference type="Proteomes" id="UP000293520"/>
    </source>
</evidence>
<feature type="compositionally biased region" description="Basic and acidic residues" evidence="2">
    <location>
        <begin position="1"/>
        <end position="15"/>
    </location>
</feature>
<organism evidence="4 5">
    <name type="scientific">Paracoccus subflavus</name>
    <dbReference type="NCBI Taxonomy" id="2528244"/>
    <lineage>
        <taxon>Bacteria</taxon>
        <taxon>Pseudomonadati</taxon>
        <taxon>Pseudomonadota</taxon>
        <taxon>Alphaproteobacteria</taxon>
        <taxon>Rhodobacterales</taxon>
        <taxon>Paracoccaceae</taxon>
        <taxon>Paracoccus</taxon>
    </lineage>
</organism>
<feature type="transmembrane region" description="Helical" evidence="3">
    <location>
        <begin position="132"/>
        <end position="154"/>
    </location>
</feature>
<feature type="coiled-coil region" evidence="1">
    <location>
        <begin position="261"/>
        <end position="340"/>
    </location>
</feature>
<protein>
    <submittedName>
        <fullName evidence="4">Uncharacterized protein</fullName>
    </submittedName>
</protein>
<evidence type="ECO:0000256" key="1">
    <source>
        <dbReference type="SAM" id="Coils"/>
    </source>
</evidence>
<feature type="region of interest" description="Disordered" evidence="2">
    <location>
        <begin position="1"/>
        <end position="124"/>
    </location>
</feature>
<keyword evidence="3" id="KW-0812">Transmembrane</keyword>
<name>A0A4Q9G0F4_9RHOB</name>
<dbReference type="EMBL" id="SISK01000007">
    <property type="protein sequence ID" value="TBN39398.1"/>
    <property type="molecule type" value="Genomic_DNA"/>
</dbReference>
<evidence type="ECO:0000256" key="3">
    <source>
        <dbReference type="SAM" id="Phobius"/>
    </source>
</evidence>
<keyword evidence="1" id="KW-0175">Coiled coil</keyword>
<proteinExistence type="predicted"/>
<evidence type="ECO:0000313" key="4">
    <source>
        <dbReference type="EMBL" id="TBN39398.1"/>
    </source>
</evidence>
<sequence>MKKPDKTKSPEKAETADQPTQPSPARKAAADPGVIASAPIPPGDGRAAAATGGEIAPVKSTLLGDGTGQNPPARRKIGASVSDARADDRAQDEMAQDVQAATVDRDTPETRPSSAPPAPSGAAVPAVRKTGFWPVFLGGVVAAGLGSAATIWALPNLPAGWLPQEETEAVAPAPEVDIDAIRAEAVSVAEEAAQATAQSTAQSTAESVVAQQIAALREELTMPAEPAEAATADAPVGEAPVGEAVPAEPVTAAPEAPAVSVEEVAALREQVEQQAARIQELLDRPQIDPALAERVETLAGQADTLEQQIQTAAQAAQAQINEAQAEAERLQQAAAESTRRAEAVAAVTALQSALDRGVTPDEARETLEGAGLETPEALAREVPSLDSLQARFPEAARAALRASLRQDSTAGNGNLFTNFLRAQTGARSVAPREGSDPDAILSRAGVAVEAGRIGDAVAELEVLPEPARAAPVMADWLADATAYRDAQAALSDLSVPSN</sequence>
<accession>A0A4Q9G0F4</accession>
<dbReference type="Proteomes" id="UP000293520">
    <property type="component" value="Unassembled WGS sequence"/>
</dbReference>
<dbReference type="OrthoDB" id="7659420at2"/>
<gene>
    <name evidence="4" type="ORF">EYE42_10230</name>
</gene>
<dbReference type="AlphaFoldDB" id="A0A4Q9G0F4"/>
<keyword evidence="5" id="KW-1185">Reference proteome</keyword>
<evidence type="ECO:0000256" key="2">
    <source>
        <dbReference type="SAM" id="MobiDB-lite"/>
    </source>
</evidence>
<dbReference type="RefSeq" id="WP_130991232.1">
    <property type="nucleotide sequence ID" value="NZ_SISK01000007.1"/>
</dbReference>
<reference evidence="4 5" key="1">
    <citation type="submission" date="2019-02" db="EMBL/GenBank/DDBJ databases">
        <title>Paracoccus subflavus sp. nov., isolated from marine sediment of the Pacific Ocean.</title>
        <authorList>
            <person name="Zhang G."/>
        </authorList>
    </citation>
    <scope>NUCLEOTIDE SEQUENCE [LARGE SCALE GENOMIC DNA]</scope>
    <source>
        <strain evidence="4 5">GY0581</strain>
    </source>
</reference>
<comment type="caution">
    <text evidence="4">The sequence shown here is derived from an EMBL/GenBank/DDBJ whole genome shotgun (WGS) entry which is preliminary data.</text>
</comment>
<keyword evidence="3" id="KW-1133">Transmembrane helix</keyword>
<keyword evidence="3" id="KW-0472">Membrane</keyword>